<evidence type="ECO:0000313" key="2">
    <source>
        <dbReference type="EMBL" id="MFB9886908.1"/>
    </source>
</evidence>
<dbReference type="RefSeq" id="WP_027312264.1">
    <property type="nucleotide sequence ID" value="NZ_JBHLZN010000003.1"/>
</dbReference>
<dbReference type="EMBL" id="JBHLZN010000003">
    <property type="protein sequence ID" value="MFB9886908.1"/>
    <property type="molecule type" value="Genomic_DNA"/>
</dbReference>
<feature type="transmembrane region" description="Helical" evidence="1">
    <location>
        <begin position="22"/>
        <end position="40"/>
    </location>
</feature>
<keyword evidence="1" id="KW-0472">Membrane</keyword>
<sequence>MFLGGNCGNVFEGVVEIDINRGIAILAVIGFGIFSVIKVFAHMKDGFGVFNVRIAGIVIVANFASMLAVLNLTSEAAAIGILGAIAGYLFGFGTENKK</sequence>
<feature type="transmembrane region" description="Helical" evidence="1">
    <location>
        <begin position="76"/>
        <end position="94"/>
    </location>
</feature>
<feature type="transmembrane region" description="Helical" evidence="1">
    <location>
        <begin position="52"/>
        <end position="70"/>
    </location>
</feature>
<comment type="caution">
    <text evidence="2">The sequence shown here is derived from an EMBL/GenBank/DDBJ whole genome shotgun (WGS) entry which is preliminary data.</text>
</comment>
<evidence type="ECO:0000256" key="1">
    <source>
        <dbReference type="SAM" id="Phobius"/>
    </source>
</evidence>
<protein>
    <submittedName>
        <fullName evidence="2">Uncharacterized protein</fullName>
    </submittedName>
</protein>
<evidence type="ECO:0000313" key="3">
    <source>
        <dbReference type="Proteomes" id="UP001589628"/>
    </source>
</evidence>
<reference evidence="2 3" key="1">
    <citation type="submission" date="2024-09" db="EMBL/GenBank/DDBJ databases">
        <authorList>
            <person name="Sun Q."/>
            <person name="Mori K."/>
        </authorList>
    </citation>
    <scope>NUCLEOTIDE SEQUENCE [LARGE SCALE GENOMIC DNA]</scope>
    <source>
        <strain evidence="2 3">ATCC 51285</strain>
    </source>
</reference>
<keyword evidence="1" id="KW-1133">Transmembrane helix</keyword>
<keyword evidence="3" id="KW-1185">Reference proteome</keyword>
<name>A0ABV5ZCB6_9GAMM</name>
<accession>A0ABV5ZCB6</accession>
<gene>
    <name evidence="2" type="ORF">ACFFLH_10825</name>
</gene>
<proteinExistence type="predicted"/>
<organism evidence="2 3">
    <name type="scientific">Balneatrix alpica</name>
    <dbReference type="NCBI Taxonomy" id="75684"/>
    <lineage>
        <taxon>Bacteria</taxon>
        <taxon>Pseudomonadati</taxon>
        <taxon>Pseudomonadota</taxon>
        <taxon>Gammaproteobacteria</taxon>
        <taxon>Oceanospirillales</taxon>
        <taxon>Balneatrichaceae</taxon>
        <taxon>Balneatrix</taxon>
    </lineage>
</organism>
<keyword evidence="1" id="KW-0812">Transmembrane</keyword>
<dbReference type="Proteomes" id="UP001589628">
    <property type="component" value="Unassembled WGS sequence"/>
</dbReference>